<protein>
    <submittedName>
        <fullName evidence="1">Uncharacterized protein</fullName>
    </submittedName>
</protein>
<evidence type="ECO:0000313" key="2">
    <source>
        <dbReference type="Proteomes" id="UP000299102"/>
    </source>
</evidence>
<evidence type="ECO:0000313" key="1">
    <source>
        <dbReference type="EMBL" id="GBP25749.1"/>
    </source>
</evidence>
<gene>
    <name evidence="1" type="ORF">EVAR_12229_1</name>
</gene>
<reference evidence="1 2" key="1">
    <citation type="journal article" date="2019" name="Commun. Biol.">
        <title>The bagworm genome reveals a unique fibroin gene that provides high tensile strength.</title>
        <authorList>
            <person name="Kono N."/>
            <person name="Nakamura H."/>
            <person name="Ohtoshi R."/>
            <person name="Tomita M."/>
            <person name="Numata K."/>
            <person name="Arakawa K."/>
        </authorList>
    </citation>
    <scope>NUCLEOTIDE SEQUENCE [LARGE SCALE GENOMIC DNA]</scope>
</reference>
<accession>A0A4C1UHG1</accession>
<dbReference type="AlphaFoldDB" id="A0A4C1UHG1"/>
<dbReference type="Proteomes" id="UP000299102">
    <property type="component" value="Unassembled WGS sequence"/>
</dbReference>
<organism evidence="1 2">
    <name type="scientific">Eumeta variegata</name>
    <name type="common">Bagworm moth</name>
    <name type="synonym">Eumeta japonica</name>
    <dbReference type="NCBI Taxonomy" id="151549"/>
    <lineage>
        <taxon>Eukaryota</taxon>
        <taxon>Metazoa</taxon>
        <taxon>Ecdysozoa</taxon>
        <taxon>Arthropoda</taxon>
        <taxon>Hexapoda</taxon>
        <taxon>Insecta</taxon>
        <taxon>Pterygota</taxon>
        <taxon>Neoptera</taxon>
        <taxon>Endopterygota</taxon>
        <taxon>Lepidoptera</taxon>
        <taxon>Glossata</taxon>
        <taxon>Ditrysia</taxon>
        <taxon>Tineoidea</taxon>
        <taxon>Psychidae</taxon>
        <taxon>Oiketicinae</taxon>
        <taxon>Eumeta</taxon>
    </lineage>
</organism>
<sequence>MLATGGSNDLFLTRVELRNTLCLGRHAEPPAGAFTSRRLYPCRAGVEHPRCLLSLEAVKNQTSKPTQSKDTAVYAANFRHLQGIKTYRVLPVNSES</sequence>
<dbReference type="EMBL" id="BGZK01000171">
    <property type="protein sequence ID" value="GBP25749.1"/>
    <property type="molecule type" value="Genomic_DNA"/>
</dbReference>
<comment type="caution">
    <text evidence="1">The sequence shown here is derived from an EMBL/GenBank/DDBJ whole genome shotgun (WGS) entry which is preliminary data.</text>
</comment>
<keyword evidence="2" id="KW-1185">Reference proteome</keyword>
<proteinExistence type="predicted"/>
<name>A0A4C1UHG1_EUMVA</name>